<evidence type="ECO:0000313" key="1">
    <source>
        <dbReference type="RefSeq" id="XP_028130636.1"/>
    </source>
</evidence>
<proteinExistence type="predicted"/>
<dbReference type="RefSeq" id="XP_028130636.1">
    <property type="nucleotide sequence ID" value="XM_028274835.1"/>
</dbReference>
<dbReference type="InParanoid" id="A0A6P7F594"/>
<accession>A0A6P7F594</accession>
<sequence length="202" mass="23106">MCDWLRPSIVLRKYWGTMITVYKWDFRSVRCVGHLSMELSDGTYISYWPLQTDERKQVTKSITKPGKCSKLYEAVRKPNPIGVTKSLKKPGRCNRTYEDDVRAEGNKQADVILKIPVQLVSESKVKTWWSNLIGDDKSNKYHLMYKNCATVIKSALAAGGFGGRDISIVNTPAAVIEWIEKVLSEYCLLNFGTYKKVEKIDR</sequence>
<reference evidence="1" key="1">
    <citation type="submission" date="2025-08" db="UniProtKB">
        <authorList>
            <consortium name="RefSeq"/>
        </authorList>
    </citation>
    <scope>IDENTIFICATION</scope>
    <source>
        <tissue evidence="1">Whole insect</tissue>
    </source>
</reference>
<dbReference type="AlphaFoldDB" id="A0A6P7F594"/>
<organism evidence="1">
    <name type="scientific">Diabrotica virgifera virgifera</name>
    <name type="common">western corn rootworm</name>
    <dbReference type="NCBI Taxonomy" id="50390"/>
    <lineage>
        <taxon>Eukaryota</taxon>
        <taxon>Metazoa</taxon>
        <taxon>Ecdysozoa</taxon>
        <taxon>Arthropoda</taxon>
        <taxon>Hexapoda</taxon>
        <taxon>Insecta</taxon>
        <taxon>Pterygota</taxon>
        <taxon>Neoptera</taxon>
        <taxon>Endopterygota</taxon>
        <taxon>Coleoptera</taxon>
        <taxon>Polyphaga</taxon>
        <taxon>Cucujiformia</taxon>
        <taxon>Chrysomeloidea</taxon>
        <taxon>Chrysomelidae</taxon>
        <taxon>Galerucinae</taxon>
        <taxon>Diabroticina</taxon>
        <taxon>Diabroticites</taxon>
        <taxon>Diabrotica</taxon>
    </lineage>
</organism>
<gene>
    <name evidence="1" type="primary">LOC114326455</name>
</gene>
<name>A0A6P7F594_DIAVI</name>
<protein>
    <submittedName>
        <fullName evidence="1">Uncharacterized protein LOC114326455</fullName>
    </submittedName>
</protein>